<dbReference type="Gene3D" id="1.10.30.50">
    <property type="match status" value="1"/>
</dbReference>
<evidence type="ECO:0000313" key="3">
    <source>
        <dbReference type="Proteomes" id="UP000469215"/>
    </source>
</evidence>
<dbReference type="CDD" id="cd00085">
    <property type="entry name" value="HNHc"/>
    <property type="match status" value="1"/>
</dbReference>
<comment type="caution">
    <text evidence="2">The sequence shown here is derived from an EMBL/GenBank/DDBJ whole genome shotgun (WGS) entry which is preliminary data.</text>
</comment>
<dbReference type="AlphaFoldDB" id="A0A6N9H7A1"/>
<dbReference type="PANTHER" id="PTHR33877:SF2">
    <property type="entry name" value="OS07G0170200 PROTEIN"/>
    <property type="match status" value="1"/>
</dbReference>
<dbReference type="InterPro" id="IPR029471">
    <property type="entry name" value="HNH_5"/>
</dbReference>
<keyword evidence="2" id="KW-0540">Nuclease</keyword>
<name>A0A6N9H7A1_9MICO</name>
<reference evidence="2 3" key="1">
    <citation type="submission" date="2020-01" db="EMBL/GenBank/DDBJ databases">
        <authorList>
            <person name="Deng T."/>
        </authorList>
    </citation>
    <scope>NUCLEOTIDE SEQUENCE [LARGE SCALE GENOMIC DNA]</scope>
    <source>
        <strain evidence="2 3">5221</strain>
    </source>
</reference>
<dbReference type="GO" id="GO:0004519">
    <property type="term" value="F:endonuclease activity"/>
    <property type="evidence" value="ECO:0007669"/>
    <property type="project" value="UniProtKB-KW"/>
</dbReference>
<dbReference type="InterPro" id="IPR052892">
    <property type="entry name" value="NA-targeting_endonuclease"/>
</dbReference>
<evidence type="ECO:0000313" key="2">
    <source>
        <dbReference type="EMBL" id="MYM19977.1"/>
    </source>
</evidence>
<keyword evidence="3" id="KW-1185">Reference proteome</keyword>
<organism evidence="2 3">
    <name type="scientific">Brevibacterium rongguiense</name>
    <dbReference type="NCBI Taxonomy" id="2695267"/>
    <lineage>
        <taxon>Bacteria</taxon>
        <taxon>Bacillati</taxon>
        <taxon>Actinomycetota</taxon>
        <taxon>Actinomycetes</taxon>
        <taxon>Micrococcales</taxon>
        <taxon>Brevibacteriaceae</taxon>
        <taxon>Brevibacterium</taxon>
    </lineage>
</organism>
<dbReference type="SMART" id="SM00507">
    <property type="entry name" value="HNHc"/>
    <property type="match status" value="1"/>
</dbReference>
<proteinExistence type="predicted"/>
<dbReference type="Proteomes" id="UP000469215">
    <property type="component" value="Unassembled WGS sequence"/>
</dbReference>
<keyword evidence="2" id="KW-0378">Hydrolase</keyword>
<dbReference type="PANTHER" id="PTHR33877">
    <property type="entry name" value="SLL1193 PROTEIN"/>
    <property type="match status" value="1"/>
</dbReference>
<evidence type="ECO:0000259" key="1">
    <source>
        <dbReference type="SMART" id="SM00507"/>
    </source>
</evidence>
<protein>
    <submittedName>
        <fullName evidence="2">HNH endonuclease</fullName>
    </submittedName>
</protein>
<dbReference type="Pfam" id="PF14279">
    <property type="entry name" value="HNH_5"/>
    <property type="match status" value="1"/>
</dbReference>
<dbReference type="EMBL" id="WWEQ01000031">
    <property type="protein sequence ID" value="MYM19977.1"/>
    <property type="molecule type" value="Genomic_DNA"/>
</dbReference>
<feature type="domain" description="HNH nuclease" evidence="1">
    <location>
        <begin position="70"/>
        <end position="119"/>
    </location>
</feature>
<dbReference type="InterPro" id="IPR003615">
    <property type="entry name" value="HNH_nuc"/>
</dbReference>
<dbReference type="RefSeq" id="WP_160953404.1">
    <property type="nucleotide sequence ID" value="NZ_WWEQ01000031.1"/>
</dbReference>
<gene>
    <name evidence="2" type="ORF">GSY69_08360</name>
</gene>
<keyword evidence="2" id="KW-0255">Endonuclease</keyword>
<accession>A0A6N9H7A1</accession>
<sequence length="167" mass="18583">MKTLVLNAGFEPMSVVSYRRAIVLVLAGRASVLAAYPGVRVRSAVRELDCPSVILLCRYVRPPHGRTAALSRRGVLRRDGHRCAYCGAAAGTVDHVLPRSRGGANSWENLVACCRACNNRKGDRTPEEIGWRLARAPRAPHAGRWWLRDLDAPAEQWRPFLDFRRAA</sequence>